<name>A0A563E9X7_9MICO</name>
<evidence type="ECO:0008006" key="3">
    <source>
        <dbReference type="Google" id="ProtNLM"/>
    </source>
</evidence>
<protein>
    <recommendedName>
        <fullName evidence="3">Bacteriocin-protection protein</fullName>
    </recommendedName>
</protein>
<reference evidence="1 2" key="2">
    <citation type="submission" date="2019-08" db="EMBL/GenBank/DDBJ databases">
        <title>Jejuicoccus antrihumi gen. nov., sp. nov., a new member of the family Dermacoccaceae isolated from a cave.</title>
        <authorList>
            <person name="Schumann P."/>
            <person name="Kim I.S."/>
        </authorList>
    </citation>
    <scope>NUCLEOTIDE SEQUENCE [LARGE SCALE GENOMIC DNA]</scope>
    <source>
        <strain evidence="1 2">C5-26</strain>
    </source>
</reference>
<dbReference type="Pfam" id="PF13376">
    <property type="entry name" value="OmdA"/>
    <property type="match status" value="1"/>
</dbReference>
<evidence type="ECO:0000313" key="1">
    <source>
        <dbReference type="EMBL" id="TWP39011.1"/>
    </source>
</evidence>
<evidence type="ECO:0000313" key="2">
    <source>
        <dbReference type="Proteomes" id="UP000320244"/>
    </source>
</evidence>
<dbReference type="RefSeq" id="WP_146314793.1">
    <property type="nucleotide sequence ID" value="NZ_VCQV01000001.1"/>
</dbReference>
<dbReference type="EMBL" id="VCQV01000001">
    <property type="protein sequence ID" value="TWP39011.1"/>
    <property type="molecule type" value="Genomic_DNA"/>
</dbReference>
<dbReference type="OrthoDB" id="9796999at2"/>
<organism evidence="1 2">
    <name type="scientific">Leekyejoonella antrihumi</name>
    <dbReference type="NCBI Taxonomy" id="1660198"/>
    <lineage>
        <taxon>Bacteria</taxon>
        <taxon>Bacillati</taxon>
        <taxon>Actinomycetota</taxon>
        <taxon>Actinomycetes</taxon>
        <taxon>Micrococcales</taxon>
        <taxon>Dermacoccaceae</taxon>
        <taxon>Leekyejoonella</taxon>
    </lineage>
</organism>
<comment type="caution">
    <text evidence="1">The sequence shown here is derived from an EMBL/GenBank/DDBJ whole genome shotgun (WGS) entry which is preliminary data.</text>
</comment>
<dbReference type="Proteomes" id="UP000320244">
    <property type="component" value="Unassembled WGS sequence"/>
</dbReference>
<reference evidence="1 2" key="1">
    <citation type="submission" date="2019-05" db="EMBL/GenBank/DDBJ databases">
        <authorList>
            <person name="Lee S.D."/>
        </authorList>
    </citation>
    <scope>NUCLEOTIDE SEQUENCE [LARGE SCALE GENOMIC DNA]</scope>
    <source>
        <strain evidence="1 2">C5-26</strain>
    </source>
</reference>
<keyword evidence="2" id="KW-1185">Reference proteome</keyword>
<dbReference type="AlphaFoldDB" id="A0A563E9X7"/>
<gene>
    <name evidence="1" type="ORF">FGL98_01055</name>
</gene>
<sequence length="219" mass="24787">MTTPGSVGGAADRPVVFFEDAAQWRAWLQAHHDRETSIWMGLHKKHVQPRGLQWTDAVKEALCFGWIDSQVQRIDDDTVRQRWTPRKPGSIWSNVNVELVEALISEGRMTPAGRAAYAARSAERTGVYSHEGAHGDSLPDDFAARLAGNELASIWWEQMPPSWRRKYVSWVVSAKRPQTRDLRVRQLVEDSAAGRLVKPFRYGAAPGWVSRARRAMDLD</sequence>
<accession>A0A563E9X7</accession>
<proteinExistence type="predicted"/>